<dbReference type="RefSeq" id="WP_021619284.1">
    <property type="nucleotide sequence ID" value="NZ_KE952672.1"/>
</dbReference>
<keyword evidence="1" id="KW-0812">Transmembrane</keyword>
<gene>
    <name evidence="2" type="ORF">HMPREF0083_01437</name>
</gene>
<keyword evidence="3" id="KW-1185">Reference proteome</keyword>
<evidence type="ECO:0000313" key="3">
    <source>
        <dbReference type="Proteomes" id="UP000016511"/>
    </source>
</evidence>
<protein>
    <submittedName>
        <fullName evidence="2">Prepilin-type cleavage/methylation protein</fullName>
    </submittedName>
</protein>
<reference evidence="2 3" key="1">
    <citation type="submission" date="2013-08" db="EMBL/GenBank/DDBJ databases">
        <authorList>
            <person name="Weinstock G."/>
            <person name="Sodergren E."/>
            <person name="Wylie T."/>
            <person name="Fulton L."/>
            <person name="Fulton R."/>
            <person name="Fronick C."/>
            <person name="O'Laughlin M."/>
            <person name="Godfrey J."/>
            <person name="Miner T."/>
            <person name="Herter B."/>
            <person name="Appelbaum E."/>
            <person name="Cordes M."/>
            <person name="Lek S."/>
            <person name="Wollam A."/>
            <person name="Pepin K.H."/>
            <person name="Palsikar V.B."/>
            <person name="Mitreva M."/>
            <person name="Wilson R.K."/>
        </authorList>
    </citation>
    <scope>NUCLEOTIDE SEQUENCE [LARGE SCALE GENOMIC DNA]</scope>
    <source>
        <strain evidence="2 3">ATCC 12856</strain>
    </source>
</reference>
<dbReference type="STRING" id="649747.HMPREF0083_01437"/>
<dbReference type="GeneID" id="92837434"/>
<dbReference type="AlphaFoldDB" id="U1YIB0"/>
<dbReference type="Proteomes" id="UP000016511">
    <property type="component" value="Unassembled WGS sequence"/>
</dbReference>
<dbReference type="EMBL" id="AWSJ01000092">
    <property type="protein sequence ID" value="ERI10531.1"/>
    <property type="molecule type" value="Genomic_DNA"/>
</dbReference>
<evidence type="ECO:0000256" key="1">
    <source>
        <dbReference type="SAM" id="Phobius"/>
    </source>
</evidence>
<keyword evidence="1" id="KW-1133">Transmembrane helix</keyword>
<evidence type="ECO:0000313" key="2">
    <source>
        <dbReference type="EMBL" id="ERI10531.1"/>
    </source>
</evidence>
<dbReference type="HOGENOM" id="CLU_1999147_0_0_9"/>
<name>U1YIB0_ANEAE</name>
<proteinExistence type="predicted"/>
<sequence length="124" mass="14502">MKENGFTYMEALLALMLFAIFVLTVQQMLHVSVRERAERSAESTAYNLAYSLLERWKAGLAVEANDREIQGKRYRIQIISANVTEMVERCEVQVFWESEWIGERQIGFSGYRFTPLIRSEIIEE</sequence>
<comment type="caution">
    <text evidence="2">The sequence shown here is derived from an EMBL/GenBank/DDBJ whole genome shotgun (WGS) entry which is preliminary data.</text>
</comment>
<dbReference type="PATRIC" id="fig|649747.3.peg.1304"/>
<keyword evidence="1" id="KW-0472">Membrane</keyword>
<feature type="transmembrane region" description="Helical" evidence="1">
    <location>
        <begin position="6"/>
        <end position="25"/>
    </location>
</feature>
<accession>U1YIB0</accession>
<organism evidence="2 3">
    <name type="scientific">Aneurinibacillus aneurinilyticus ATCC 12856</name>
    <dbReference type="NCBI Taxonomy" id="649747"/>
    <lineage>
        <taxon>Bacteria</taxon>
        <taxon>Bacillati</taxon>
        <taxon>Bacillota</taxon>
        <taxon>Bacilli</taxon>
        <taxon>Bacillales</taxon>
        <taxon>Paenibacillaceae</taxon>
        <taxon>Aneurinibacillus group</taxon>
        <taxon>Aneurinibacillus</taxon>
    </lineage>
</organism>